<dbReference type="Proteomes" id="UP000008070">
    <property type="component" value="Chromosome"/>
</dbReference>
<sequence length="138" mass="14857">MEAVPPGCCFAIAAASDREWQAWLSPRFRPVDRPFIQHLQCGKDGIERDGLGPTPWQAAQGRAGLDRAGIGCPGRKDDALLGRGQARIGQHLARVPEDVTWGDDGVERVDGRRPERSVGHGAEALDGCLDLLHGTLLS</sequence>
<dbReference type="HOGENOM" id="CLU_1852861_0_0_5"/>
<dbReference type="EMBL" id="FP103042">
    <property type="protein sequence ID" value="CAX23235.1"/>
    <property type="molecule type" value="Genomic_DNA"/>
</dbReference>
<reference evidence="2" key="1">
    <citation type="journal article" date="2009" name="PLoS ONE">
        <title>Methylobacterium genome sequences: a reference blueprint to investigate microbial metabolism of C1 compounds from natural and industrial sources.</title>
        <authorList>
            <person name="Vuilleumier S."/>
            <person name="Chistoserdova L."/>
            <person name="Lee M.-C."/>
            <person name="Bringel F."/>
            <person name="Lajus A."/>
            <person name="Zhou Y."/>
            <person name="Gourion B."/>
            <person name="Barbe V."/>
            <person name="Chang J."/>
            <person name="Cruveiller S."/>
            <person name="Dossat C."/>
            <person name="Gillett W."/>
            <person name="Gruffaz C."/>
            <person name="Haugen E."/>
            <person name="Hourcade E."/>
            <person name="Levy R."/>
            <person name="Mangenot S."/>
            <person name="Muller E."/>
            <person name="Nadalig T."/>
            <person name="Pagni M."/>
            <person name="Penny C."/>
            <person name="Peyraud R."/>
            <person name="Robinson D.G."/>
            <person name="Roche D."/>
            <person name="Rouy Z."/>
            <person name="Saenampechek C."/>
            <person name="Salvignol G."/>
            <person name="Vallenet D."/>
            <person name="Wu Z."/>
            <person name="Marx C.J."/>
            <person name="Vorholt J.A."/>
            <person name="Olson M.V."/>
            <person name="Kaul R."/>
            <person name="Weissenbach J."/>
            <person name="Medigue C."/>
            <person name="Lidstrom M.E."/>
        </authorList>
    </citation>
    <scope>NUCLEOTIDE SEQUENCE [LARGE SCALE GENOMIC DNA]</scope>
    <source>
        <strain evidence="2">DSM 6343 / CIP 106787 / DM4</strain>
    </source>
</reference>
<proteinExistence type="predicted"/>
<name>C7CHF1_METED</name>
<dbReference type="KEGG" id="mdi:METDI1638"/>
<dbReference type="AlphaFoldDB" id="C7CHF1"/>
<evidence type="ECO:0000313" key="1">
    <source>
        <dbReference type="EMBL" id="CAX23235.1"/>
    </source>
</evidence>
<accession>C7CHF1</accession>
<gene>
    <name evidence="1" type="ORF">METD_I1638</name>
</gene>
<evidence type="ECO:0000313" key="2">
    <source>
        <dbReference type="Proteomes" id="UP000008070"/>
    </source>
</evidence>
<protein>
    <submittedName>
        <fullName evidence="1">Uncharacterized protein</fullName>
    </submittedName>
</protein>
<organism evidence="1 2">
    <name type="scientific">Methylorubrum extorquens (strain DSM 6343 / CIP 106787 / DM4)</name>
    <name type="common">Methylobacterium extorquens</name>
    <dbReference type="NCBI Taxonomy" id="661410"/>
    <lineage>
        <taxon>Bacteria</taxon>
        <taxon>Pseudomonadati</taxon>
        <taxon>Pseudomonadota</taxon>
        <taxon>Alphaproteobacteria</taxon>
        <taxon>Hyphomicrobiales</taxon>
        <taxon>Methylobacteriaceae</taxon>
        <taxon>Methylorubrum</taxon>
    </lineage>
</organism>